<dbReference type="PROSITE" id="PS50991">
    <property type="entry name" value="PYR_CT"/>
    <property type="match status" value="1"/>
</dbReference>
<feature type="non-terminal residue" evidence="2">
    <location>
        <position position="1"/>
    </location>
</feature>
<feature type="domain" description="Pyruvate carboxyltransferase" evidence="1">
    <location>
        <begin position="1"/>
        <end position="70"/>
    </location>
</feature>
<name>X0YZB1_9ZZZZ</name>
<evidence type="ECO:0000259" key="1">
    <source>
        <dbReference type="PROSITE" id="PS50991"/>
    </source>
</evidence>
<dbReference type="Gene3D" id="3.20.20.70">
    <property type="entry name" value="Aldolase class I"/>
    <property type="match status" value="1"/>
</dbReference>
<gene>
    <name evidence="2" type="ORF">S01H1_81058</name>
</gene>
<dbReference type="InterPro" id="IPR013785">
    <property type="entry name" value="Aldolase_TIM"/>
</dbReference>
<dbReference type="SUPFAM" id="SSF51569">
    <property type="entry name" value="Aldolase"/>
    <property type="match status" value="1"/>
</dbReference>
<sequence length="214" mass="23892">DLDKSIGFHAHNNLQLAFANTLEAIRDGIDITDGTVFGMGRGAGNLPLETLITYFEKAIGGTKYNVLPILELIDKYFLYLSKEFKWGYNLPHMISGIYEVHPNYATDLIESGDYNIEDIQSVLQLINKMNPIGFDKNIIAQIVQTGFVGHEGLDAETISEPGDVEAGQIYQSAEATYKDRHKGRDFLILANGPSLVSYKDKIDQFIELYDPIVV</sequence>
<dbReference type="GO" id="GO:0003824">
    <property type="term" value="F:catalytic activity"/>
    <property type="evidence" value="ECO:0007669"/>
    <property type="project" value="InterPro"/>
</dbReference>
<proteinExistence type="predicted"/>
<organism evidence="2">
    <name type="scientific">marine sediment metagenome</name>
    <dbReference type="NCBI Taxonomy" id="412755"/>
    <lineage>
        <taxon>unclassified sequences</taxon>
        <taxon>metagenomes</taxon>
        <taxon>ecological metagenomes</taxon>
    </lineage>
</organism>
<dbReference type="InterPro" id="IPR000891">
    <property type="entry name" value="PYR_CT"/>
</dbReference>
<protein>
    <recommendedName>
        <fullName evidence="1">Pyruvate carboxyltransferase domain-containing protein</fullName>
    </recommendedName>
</protein>
<reference evidence="2" key="1">
    <citation type="journal article" date="2014" name="Front. Microbiol.">
        <title>High frequency of phylogenetically diverse reductive dehalogenase-homologous genes in deep subseafloor sedimentary metagenomes.</title>
        <authorList>
            <person name="Kawai M."/>
            <person name="Futagami T."/>
            <person name="Toyoda A."/>
            <person name="Takaki Y."/>
            <person name="Nishi S."/>
            <person name="Hori S."/>
            <person name="Arai W."/>
            <person name="Tsubouchi T."/>
            <person name="Morono Y."/>
            <person name="Uchiyama I."/>
            <person name="Ito T."/>
            <person name="Fujiyama A."/>
            <person name="Inagaki F."/>
            <person name="Takami H."/>
        </authorList>
    </citation>
    <scope>NUCLEOTIDE SEQUENCE</scope>
    <source>
        <strain evidence="2">Expedition CK06-06</strain>
    </source>
</reference>
<dbReference type="EMBL" id="BARS01054807">
    <property type="protein sequence ID" value="GAG51802.1"/>
    <property type="molecule type" value="Genomic_DNA"/>
</dbReference>
<dbReference type="Pfam" id="PF00682">
    <property type="entry name" value="HMGL-like"/>
    <property type="match status" value="1"/>
</dbReference>
<dbReference type="AlphaFoldDB" id="X0YZB1"/>
<accession>X0YZB1</accession>
<feature type="non-terminal residue" evidence="2">
    <location>
        <position position="214"/>
    </location>
</feature>
<evidence type="ECO:0000313" key="2">
    <source>
        <dbReference type="EMBL" id="GAG51802.1"/>
    </source>
</evidence>
<comment type="caution">
    <text evidence="2">The sequence shown here is derived from an EMBL/GenBank/DDBJ whole genome shotgun (WGS) entry which is preliminary data.</text>
</comment>